<dbReference type="InterPro" id="IPR036390">
    <property type="entry name" value="WH_DNA-bd_sf"/>
</dbReference>
<dbReference type="STRING" id="990268.JCM19235_3441"/>
<evidence type="ECO:0000256" key="2">
    <source>
        <dbReference type="ARBA" id="ARBA00023125"/>
    </source>
</evidence>
<dbReference type="CDD" id="cd07377">
    <property type="entry name" value="WHTH_GntR"/>
    <property type="match status" value="1"/>
</dbReference>
<dbReference type="PROSITE" id="PS50949">
    <property type="entry name" value="HTH_GNTR"/>
    <property type="match status" value="1"/>
</dbReference>
<dbReference type="SMART" id="SM00345">
    <property type="entry name" value="HTH_GNTR"/>
    <property type="match status" value="1"/>
</dbReference>
<dbReference type="Gene3D" id="1.20.120.530">
    <property type="entry name" value="GntR ligand-binding domain-like"/>
    <property type="match status" value="1"/>
</dbReference>
<evidence type="ECO:0000313" key="5">
    <source>
        <dbReference type="EMBL" id="GAL20439.1"/>
    </source>
</evidence>
<evidence type="ECO:0000256" key="1">
    <source>
        <dbReference type="ARBA" id="ARBA00023015"/>
    </source>
</evidence>
<comment type="caution">
    <text evidence="5">The sequence shown here is derived from an EMBL/GenBank/DDBJ whole genome shotgun (WGS) entry which is preliminary data.</text>
</comment>
<evidence type="ECO:0000313" key="6">
    <source>
        <dbReference type="Proteomes" id="UP000029228"/>
    </source>
</evidence>
<dbReference type="RefSeq" id="WP_042474675.1">
    <property type="nucleotide sequence ID" value="NZ_CP090439.1"/>
</dbReference>
<protein>
    <submittedName>
        <fullName evidence="5">Transcriptional regulator GntR family</fullName>
    </submittedName>
</protein>
<name>A0A090S1R8_9VIBR</name>
<dbReference type="Proteomes" id="UP000029228">
    <property type="component" value="Unassembled WGS sequence"/>
</dbReference>
<evidence type="ECO:0000259" key="4">
    <source>
        <dbReference type="PROSITE" id="PS50949"/>
    </source>
</evidence>
<feature type="domain" description="HTH gntR-type" evidence="4">
    <location>
        <begin position="12"/>
        <end position="80"/>
    </location>
</feature>
<dbReference type="OrthoDB" id="9028214at2"/>
<dbReference type="InterPro" id="IPR036388">
    <property type="entry name" value="WH-like_DNA-bd_sf"/>
</dbReference>
<gene>
    <name evidence="5" type="ORF">JCM19235_3441</name>
</gene>
<evidence type="ECO:0000256" key="3">
    <source>
        <dbReference type="ARBA" id="ARBA00023163"/>
    </source>
</evidence>
<dbReference type="InterPro" id="IPR008920">
    <property type="entry name" value="TF_FadR/GntR_C"/>
</dbReference>
<keyword evidence="3" id="KW-0804">Transcription</keyword>
<dbReference type="PRINTS" id="PR00035">
    <property type="entry name" value="HTHGNTR"/>
</dbReference>
<dbReference type="AlphaFoldDB" id="A0A090S1R8"/>
<organism evidence="5 6">
    <name type="scientific">Vibrio maritimus</name>
    <dbReference type="NCBI Taxonomy" id="990268"/>
    <lineage>
        <taxon>Bacteria</taxon>
        <taxon>Pseudomonadati</taxon>
        <taxon>Pseudomonadota</taxon>
        <taxon>Gammaproteobacteria</taxon>
        <taxon>Vibrionales</taxon>
        <taxon>Vibrionaceae</taxon>
        <taxon>Vibrio</taxon>
    </lineage>
</organism>
<sequence length="238" mass="26812">MATFHTVADSSRRIHVQVAKEIAIKILTGELKPGEKLPSELELCEKFGISRTALRESTKLLSAKGLITSKPKVGTNVMSRQHWHFLDPQFLDWVKDTDNVQRFLTQFLGLRKAIEPEACSLAARNASIEHRKALSVCFQNMKHAAFTHNYSSWTLNDHEFHKTIFLATANPFYIPFSNILESLFKTFIDEAAVGGRFCLDEHGAIYDAIMMGDAERAKAASQLLLNDHNQRLALLEAV</sequence>
<dbReference type="SUPFAM" id="SSF48008">
    <property type="entry name" value="GntR ligand-binding domain-like"/>
    <property type="match status" value="1"/>
</dbReference>
<keyword evidence="2" id="KW-0238">DNA-binding</keyword>
<reference evidence="5 6" key="1">
    <citation type="submission" date="2014-09" db="EMBL/GenBank/DDBJ databases">
        <title>Vibrio maritimus JCM 19235. (C45) whole genome shotgun sequence.</title>
        <authorList>
            <person name="Sawabe T."/>
            <person name="Meirelles P."/>
            <person name="Nakanishi M."/>
            <person name="Sayaka M."/>
            <person name="Hattori M."/>
            <person name="Ohkuma M."/>
        </authorList>
    </citation>
    <scope>NUCLEOTIDE SEQUENCE [LARGE SCALE GENOMIC DNA]</scope>
    <source>
        <strain evidence="6">JCM19235</strain>
    </source>
</reference>
<dbReference type="GO" id="GO:0003700">
    <property type="term" value="F:DNA-binding transcription factor activity"/>
    <property type="evidence" value="ECO:0007669"/>
    <property type="project" value="InterPro"/>
</dbReference>
<dbReference type="SMART" id="SM00895">
    <property type="entry name" value="FCD"/>
    <property type="match status" value="1"/>
</dbReference>
<accession>A0A090S1R8</accession>
<keyword evidence="1" id="KW-0805">Transcription regulation</keyword>
<dbReference type="InterPro" id="IPR000524">
    <property type="entry name" value="Tscrpt_reg_HTH_GntR"/>
</dbReference>
<dbReference type="Pfam" id="PF07729">
    <property type="entry name" value="FCD"/>
    <property type="match status" value="1"/>
</dbReference>
<dbReference type="Gene3D" id="1.10.10.10">
    <property type="entry name" value="Winged helix-like DNA-binding domain superfamily/Winged helix DNA-binding domain"/>
    <property type="match status" value="1"/>
</dbReference>
<dbReference type="InterPro" id="IPR011711">
    <property type="entry name" value="GntR_C"/>
</dbReference>
<keyword evidence="6" id="KW-1185">Reference proteome</keyword>
<proteinExistence type="predicted"/>
<dbReference type="GO" id="GO:0003677">
    <property type="term" value="F:DNA binding"/>
    <property type="evidence" value="ECO:0007669"/>
    <property type="project" value="UniProtKB-KW"/>
</dbReference>
<dbReference type="Pfam" id="PF00392">
    <property type="entry name" value="GntR"/>
    <property type="match status" value="1"/>
</dbReference>
<dbReference type="PANTHER" id="PTHR43537">
    <property type="entry name" value="TRANSCRIPTIONAL REGULATOR, GNTR FAMILY"/>
    <property type="match status" value="1"/>
</dbReference>
<dbReference type="PANTHER" id="PTHR43537:SF44">
    <property type="entry name" value="GNTR FAMILY REGULATORY PROTEIN"/>
    <property type="match status" value="1"/>
</dbReference>
<dbReference type="SUPFAM" id="SSF46785">
    <property type="entry name" value="Winged helix' DNA-binding domain"/>
    <property type="match status" value="1"/>
</dbReference>
<dbReference type="EMBL" id="BBMR01000006">
    <property type="protein sequence ID" value="GAL20439.1"/>
    <property type="molecule type" value="Genomic_DNA"/>
</dbReference>